<evidence type="ECO:0000256" key="1">
    <source>
        <dbReference type="ARBA" id="ARBA00004196"/>
    </source>
</evidence>
<sequence>MKKYVILLISTALVIACVFTGANLFAPPVTEVTIYTAQVSEVENTVKCSGKIEETNKKDVVLDTPVVASEVKVAVGDTVTEGQPLFYVDQQATFTLLSYSSSMGLSQEVLGSLGTSSSSVPSSSKQQSSTVESVDDIPGVVKAPISGTVTSLSVSQSGLTTPGTAVVTISDLESLQVKVSINESKIGDVAVGQPVSITGTAFKDHTYTGTIQKIFPSARQQLSGAAYETVVDAIVSIDGADEHLKPNYNVEASITTSQLSQSILVPYEAVRQDEEGNEYVYIYSMAQAHRVDVTTGRELTDGVEITSGLKAGDKIILNPDDITGHGVRVKLANGVDADA</sequence>
<dbReference type="PROSITE" id="PS51257">
    <property type="entry name" value="PROKAR_LIPOPROTEIN"/>
    <property type="match status" value="1"/>
</dbReference>
<dbReference type="PANTHER" id="PTHR32347">
    <property type="entry name" value="EFFLUX SYSTEM COMPONENT YKNX-RELATED"/>
    <property type="match status" value="1"/>
</dbReference>
<feature type="signal peptide" evidence="4">
    <location>
        <begin position="1"/>
        <end position="26"/>
    </location>
</feature>
<dbReference type="InterPro" id="IPR058637">
    <property type="entry name" value="YknX-like_C"/>
</dbReference>
<dbReference type="InterPro" id="IPR006143">
    <property type="entry name" value="RND_pump_MFP"/>
</dbReference>
<comment type="similarity">
    <text evidence="2">Belongs to the membrane fusion protein (MFP) (TC 8.A.1) family.</text>
</comment>
<feature type="domain" description="YknX-like C-terminal permuted SH3-like" evidence="5">
    <location>
        <begin position="264"/>
        <end position="330"/>
    </location>
</feature>
<dbReference type="Proteomes" id="UP001489509">
    <property type="component" value="Unassembled WGS sequence"/>
</dbReference>
<dbReference type="NCBIfam" id="TIGR01730">
    <property type="entry name" value="RND_mfp"/>
    <property type="match status" value="1"/>
</dbReference>
<evidence type="ECO:0000313" key="8">
    <source>
        <dbReference type="Proteomes" id="UP001489509"/>
    </source>
</evidence>
<keyword evidence="3" id="KW-0175">Coiled coil</keyword>
<organism evidence="7 8">
    <name type="scientific">Solibaculum intestinale</name>
    <dbReference type="NCBI Taxonomy" id="3133165"/>
    <lineage>
        <taxon>Bacteria</taxon>
        <taxon>Bacillati</taxon>
        <taxon>Bacillota</taxon>
        <taxon>Clostridia</taxon>
        <taxon>Eubacteriales</taxon>
        <taxon>Oscillospiraceae</taxon>
        <taxon>Solibaculum</taxon>
    </lineage>
</organism>
<evidence type="ECO:0000256" key="4">
    <source>
        <dbReference type="SAM" id="SignalP"/>
    </source>
</evidence>
<dbReference type="PANTHER" id="PTHR32347:SF27">
    <property type="entry name" value="RND EFFLUX PUMP MEMBRANE FUSION PROTEIN BARREL-SANDWICH DOMAIN-CONTAINING PROTEIN"/>
    <property type="match status" value="1"/>
</dbReference>
<evidence type="ECO:0000259" key="6">
    <source>
        <dbReference type="Pfam" id="PF25990"/>
    </source>
</evidence>
<dbReference type="Pfam" id="PF25989">
    <property type="entry name" value="YknX_C"/>
    <property type="match status" value="1"/>
</dbReference>
<dbReference type="Gene3D" id="2.40.30.170">
    <property type="match status" value="1"/>
</dbReference>
<evidence type="ECO:0000256" key="2">
    <source>
        <dbReference type="ARBA" id="ARBA00009477"/>
    </source>
</evidence>
<comment type="caution">
    <text evidence="7">The sequence shown here is derived from an EMBL/GenBank/DDBJ whole genome shotgun (WGS) entry which is preliminary data.</text>
</comment>
<comment type="subcellular location">
    <subcellularLocation>
        <location evidence="1">Cell envelope</location>
    </subcellularLocation>
</comment>
<dbReference type="SUPFAM" id="SSF111369">
    <property type="entry name" value="HlyD-like secretion proteins"/>
    <property type="match status" value="1"/>
</dbReference>
<name>A0ABV1E0B1_9FIRM</name>
<dbReference type="RefSeq" id="WP_349217713.1">
    <property type="nucleotide sequence ID" value="NZ_JBBMFD010000001.1"/>
</dbReference>
<protein>
    <submittedName>
        <fullName evidence="7">Efflux RND transporter periplasmic adaptor subunit</fullName>
    </submittedName>
</protein>
<dbReference type="Gene3D" id="2.40.50.100">
    <property type="match status" value="1"/>
</dbReference>
<feature type="chain" id="PRO_5045807018" evidence="4">
    <location>
        <begin position="27"/>
        <end position="339"/>
    </location>
</feature>
<proteinExistence type="inferred from homology"/>
<feature type="domain" description="YknX-like beta-barrel" evidence="6">
    <location>
        <begin position="175"/>
        <end position="254"/>
    </location>
</feature>
<dbReference type="Gene3D" id="2.40.420.20">
    <property type="match status" value="1"/>
</dbReference>
<keyword evidence="8" id="KW-1185">Reference proteome</keyword>
<evidence type="ECO:0000256" key="3">
    <source>
        <dbReference type="ARBA" id="ARBA00023054"/>
    </source>
</evidence>
<reference evidence="7 8" key="1">
    <citation type="submission" date="2024-03" db="EMBL/GenBank/DDBJ databases">
        <title>Human intestinal bacterial collection.</title>
        <authorList>
            <person name="Pauvert C."/>
            <person name="Hitch T.C.A."/>
            <person name="Clavel T."/>
        </authorList>
    </citation>
    <scope>NUCLEOTIDE SEQUENCE [LARGE SCALE GENOMIC DNA]</scope>
    <source>
        <strain evidence="7 8">CLA-JM-H44</strain>
    </source>
</reference>
<dbReference type="InterPro" id="IPR058636">
    <property type="entry name" value="Beta-barrel_YknX"/>
</dbReference>
<keyword evidence="4" id="KW-0732">Signal</keyword>
<evidence type="ECO:0000313" key="7">
    <source>
        <dbReference type="EMBL" id="MEQ2439453.1"/>
    </source>
</evidence>
<evidence type="ECO:0000259" key="5">
    <source>
        <dbReference type="Pfam" id="PF25989"/>
    </source>
</evidence>
<dbReference type="EMBL" id="JBBMFD010000001">
    <property type="protein sequence ID" value="MEQ2439453.1"/>
    <property type="molecule type" value="Genomic_DNA"/>
</dbReference>
<dbReference type="Pfam" id="PF25990">
    <property type="entry name" value="Beta-barrel_YknX"/>
    <property type="match status" value="1"/>
</dbReference>
<dbReference type="InterPro" id="IPR050465">
    <property type="entry name" value="UPF0194_transport"/>
</dbReference>
<accession>A0ABV1E0B1</accession>
<gene>
    <name evidence="7" type="ORF">WMO26_01275</name>
</gene>